<reference evidence="1 2" key="1">
    <citation type="submission" date="2018-09" db="EMBL/GenBank/DDBJ databases">
        <title>Cohnella cavernae sp. nov., isolated from a karst cave.</title>
        <authorList>
            <person name="Zhu H."/>
        </authorList>
    </citation>
    <scope>NUCLEOTIDE SEQUENCE [LARGE SCALE GENOMIC DNA]</scope>
    <source>
        <strain evidence="1 2">K2E09-144</strain>
    </source>
</reference>
<gene>
    <name evidence="1" type="ORF">D3H35_24310</name>
</gene>
<proteinExistence type="predicted"/>
<evidence type="ECO:0008006" key="3">
    <source>
        <dbReference type="Google" id="ProtNLM"/>
    </source>
</evidence>
<organism evidence="1 2">
    <name type="scientific">Cohnella faecalis</name>
    <dbReference type="NCBI Taxonomy" id="2315694"/>
    <lineage>
        <taxon>Bacteria</taxon>
        <taxon>Bacillati</taxon>
        <taxon>Bacillota</taxon>
        <taxon>Bacilli</taxon>
        <taxon>Bacillales</taxon>
        <taxon>Paenibacillaceae</taxon>
        <taxon>Cohnella</taxon>
    </lineage>
</organism>
<protein>
    <recommendedName>
        <fullName evidence="3">Nitrile hydratase subunit beta</fullName>
    </recommendedName>
</protein>
<evidence type="ECO:0000313" key="1">
    <source>
        <dbReference type="EMBL" id="RIE01481.1"/>
    </source>
</evidence>
<dbReference type="OrthoDB" id="2991654at2"/>
<accession>A0A398CPU8</accession>
<evidence type="ECO:0000313" key="2">
    <source>
        <dbReference type="Proteomes" id="UP000266340"/>
    </source>
</evidence>
<keyword evidence="2" id="KW-1185">Reference proteome</keyword>
<sequence length="66" mass="7564">MRANSNGWQFLELASRLSETKEDQYRQLLALSTLIELLVDKGILTAEEIRSKASLMEAELDRQLLL</sequence>
<dbReference type="AlphaFoldDB" id="A0A398CPU8"/>
<name>A0A398CPU8_9BACL</name>
<dbReference type="RefSeq" id="WP_119151734.1">
    <property type="nucleotide sequence ID" value="NZ_JBHSOV010000040.1"/>
</dbReference>
<comment type="caution">
    <text evidence="1">The sequence shown here is derived from an EMBL/GenBank/DDBJ whole genome shotgun (WGS) entry which is preliminary data.</text>
</comment>
<dbReference type="EMBL" id="QXJM01000040">
    <property type="protein sequence ID" value="RIE01481.1"/>
    <property type="molecule type" value="Genomic_DNA"/>
</dbReference>
<dbReference type="Proteomes" id="UP000266340">
    <property type="component" value="Unassembled WGS sequence"/>
</dbReference>